<protein>
    <submittedName>
        <fullName evidence="1">Uncharacterized protein</fullName>
    </submittedName>
</protein>
<evidence type="ECO:0000313" key="2">
    <source>
        <dbReference type="Proteomes" id="UP000824120"/>
    </source>
</evidence>
<dbReference type="OrthoDB" id="1935456at2759"/>
<dbReference type="EMBL" id="JACXVP010000008">
    <property type="protein sequence ID" value="KAG5593142.1"/>
    <property type="molecule type" value="Genomic_DNA"/>
</dbReference>
<sequence length="86" mass="10151">MLLGDIVTCHPTEGERYYLRLLMSVRGPKSYEDLLECMFEAASYQMPSNLRQLFAMLLIYCNPTNPRELWEIFESPMFEDFKKSSN</sequence>
<proteinExistence type="predicted"/>
<keyword evidence="2" id="KW-1185">Reference proteome</keyword>
<evidence type="ECO:0000313" key="1">
    <source>
        <dbReference type="EMBL" id="KAG5593142.1"/>
    </source>
</evidence>
<accession>A0A9J5Y1Z5</accession>
<dbReference type="AlphaFoldDB" id="A0A9J5Y1Z5"/>
<organism evidence="1 2">
    <name type="scientific">Solanum commersonii</name>
    <name type="common">Commerson's wild potato</name>
    <name type="synonym">Commerson's nightshade</name>
    <dbReference type="NCBI Taxonomy" id="4109"/>
    <lineage>
        <taxon>Eukaryota</taxon>
        <taxon>Viridiplantae</taxon>
        <taxon>Streptophyta</taxon>
        <taxon>Embryophyta</taxon>
        <taxon>Tracheophyta</taxon>
        <taxon>Spermatophyta</taxon>
        <taxon>Magnoliopsida</taxon>
        <taxon>eudicotyledons</taxon>
        <taxon>Gunneridae</taxon>
        <taxon>Pentapetalae</taxon>
        <taxon>asterids</taxon>
        <taxon>lamiids</taxon>
        <taxon>Solanales</taxon>
        <taxon>Solanaceae</taxon>
        <taxon>Solanoideae</taxon>
        <taxon>Solaneae</taxon>
        <taxon>Solanum</taxon>
    </lineage>
</organism>
<gene>
    <name evidence="1" type="ORF">H5410_043656</name>
</gene>
<comment type="caution">
    <text evidence="1">The sequence shown here is derived from an EMBL/GenBank/DDBJ whole genome shotgun (WGS) entry which is preliminary data.</text>
</comment>
<name>A0A9J5Y1Z5_SOLCO</name>
<reference evidence="1 2" key="1">
    <citation type="submission" date="2020-09" db="EMBL/GenBank/DDBJ databases">
        <title>De no assembly of potato wild relative species, Solanum commersonii.</title>
        <authorList>
            <person name="Cho K."/>
        </authorList>
    </citation>
    <scope>NUCLEOTIDE SEQUENCE [LARGE SCALE GENOMIC DNA]</scope>
    <source>
        <strain evidence="1">LZ3.2</strain>
        <tissue evidence="1">Leaf</tissue>
    </source>
</reference>
<dbReference type="Proteomes" id="UP000824120">
    <property type="component" value="Chromosome 8"/>
</dbReference>